<dbReference type="Gene3D" id="3.40.30.10">
    <property type="entry name" value="Glutaredoxin"/>
    <property type="match status" value="1"/>
</dbReference>
<keyword evidence="7" id="KW-1185">Reference proteome</keyword>
<dbReference type="EMBL" id="SMAD01000005">
    <property type="protein sequence ID" value="TCS87334.1"/>
    <property type="molecule type" value="Genomic_DNA"/>
</dbReference>
<dbReference type="InterPro" id="IPR013766">
    <property type="entry name" value="Thioredoxin_domain"/>
</dbReference>
<sequence>MLKPYVWILILVCFSCGGAGTREAEQAGKEIPVGTEVGQRAPEILLPDPDGKEIALSSLRGKVVLVDFWASWCAPCRRENPNIVAQYQKYKDKGFTIYSVSLDLKKEDWVKAIEKDHLGWPYHVSDLKFWYSEPAAVYGIDAIPANFLLDEEGLILARNLRGDQLSAFLNKMFSN</sequence>
<dbReference type="Proteomes" id="UP000295807">
    <property type="component" value="Unassembled WGS sequence"/>
</dbReference>
<evidence type="ECO:0000256" key="3">
    <source>
        <dbReference type="ARBA" id="ARBA00023157"/>
    </source>
</evidence>
<evidence type="ECO:0000313" key="7">
    <source>
        <dbReference type="Proteomes" id="UP000295807"/>
    </source>
</evidence>
<accession>A0A4R3KRM2</accession>
<dbReference type="AlphaFoldDB" id="A0A4R3KRM2"/>
<keyword evidence="3" id="KW-1015">Disulfide bond</keyword>
<comment type="subcellular location">
    <subcellularLocation>
        <location evidence="1">Cell envelope</location>
    </subcellularLocation>
</comment>
<evidence type="ECO:0000256" key="1">
    <source>
        <dbReference type="ARBA" id="ARBA00004196"/>
    </source>
</evidence>
<gene>
    <name evidence="6" type="ORF">EDD80_105148</name>
</gene>
<dbReference type="GO" id="GO:0016209">
    <property type="term" value="F:antioxidant activity"/>
    <property type="evidence" value="ECO:0007669"/>
    <property type="project" value="InterPro"/>
</dbReference>
<keyword evidence="2" id="KW-0201">Cytochrome c-type biogenesis</keyword>
<evidence type="ECO:0000259" key="5">
    <source>
        <dbReference type="PROSITE" id="PS51352"/>
    </source>
</evidence>
<name>A0A4R3KRM2_9SPHI</name>
<reference evidence="6 7" key="1">
    <citation type="submission" date="2019-03" db="EMBL/GenBank/DDBJ databases">
        <title>Genomic Encyclopedia of Type Strains, Phase IV (KMG-IV): sequencing the most valuable type-strain genomes for metagenomic binning, comparative biology and taxonomic classification.</title>
        <authorList>
            <person name="Goeker M."/>
        </authorList>
    </citation>
    <scope>NUCLEOTIDE SEQUENCE [LARGE SCALE GENOMIC DNA]</scope>
    <source>
        <strain evidence="6 7">DSM 21100</strain>
    </source>
</reference>
<dbReference type="GO" id="GO:0017004">
    <property type="term" value="P:cytochrome complex assembly"/>
    <property type="evidence" value="ECO:0007669"/>
    <property type="project" value="UniProtKB-KW"/>
</dbReference>
<dbReference type="PROSITE" id="PS51352">
    <property type="entry name" value="THIOREDOXIN_2"/>
    <property type="match status" value="1"/>
</dbReference>
<dbReference type="Pfam" id="PF00578">
    <property type="entry name" value="AhpC-TSA"/>
    <property type="match status" value="1"/>
</dbReference>
<dbReference type="SUPFAM" id="SSF52833">
    <property type="entry name" value="Thioredoxin-like"/>
    <property type="match status" value="1"/>
</dbReference>
<dbReference type="PANTHER" id="PTHR42852:SF6">
    <property type="entry name" value="THIOL:DISULFIDE INTERCHANGE PROTEIN DSBE"/>
    <property type="match status" value="1"/>
</dbReference>
<dbReference type="GO" id="GO:0016491">
    <property type="term" value="F:oxidoreductase activity"/>
    <property type="evidence" value="ECO:0007669"/>
    <property type="project" value="InterPro"/>
</dbReference>
<protein>
    <submittedName>
        <fullName evidence="6">Peroxiredoxin</fullName>
    </submittedName>
</protein>
<dbReference type="RefSeq" id="WP_132129129.1">
    <property type="nucleotide sequence ID" value="NZ_CP042432.1"/>
</dbReference>
<dbReference type="GO" id="GO:0030313">
    <property type="term" value="C:cell envelope"/>
    <property type="evidence" value="ECO:0007669"/>
    <property type="project" value="UniProtKB-SubCell"/>
</dbReference>
<dbReference type="InterPro" id="IPR000866">
    <property type="entry name" value="AhpC/TSA"/>
</dbReference>
<evidence type="ECO:0000313" key="6">
    <source>
        <dbReference type="EMBL" id="TCS87334.1"/>
    </source>
</evidence>
<organism evidence="6 7">
    <name type="scientific">Anseongella ginsenosidimutans</name>
    <dbReference type="NCBI Taxonomy" id="496056"/>
    <lineage>
        <taxon>Bacteria</taxon>
        <taxon>Pseudomonadati</taxon>
        <taxon>Bacteroidota</taxon>
        <taxon>Sphingobacteriia</taxon>
        <taxon>Sphingobacteriales</taxon>
        <taxon>Sphingobacteriaceae</taxon>
        <taxon>Anseongella</taxon>
    </lineage>
</organism>
<comment type="caution">
    <text evidence="6">The sequence shown here is derived from an EMBL/GenBank/DDBJ whole genome shotgun (WGS) entry which is preliminary data.</text>
</comment>
<evidence type="ECO:0000256" key="2">
    <source>
        <dbReference type="ARBA" id="ARBA00022748"/>
    </source>
</evidence>
<dbReference type="CDD" id="cd02966">
    <property type="entry name" value="TlpA_like_family"/>
    <property type="match status" value="1"/>
</dbReference>
<proteinExistence type="predicted"/>
<feature type="domain" description="Thioredoxin" evidence="5">
    <location>
        <begin position="35"/>
        <end position="175"/>
    </location>
</feature>
<dbReference type="OrthoDB" id="750178at2"/>
<dbReference type="PANTHER" id="PTHR42852">
    <property type="entry name" value="THIOL:DISULFIDE INTERCHANGE PROTEIN DSBE"/>
    <property type="match status" value="1"/>
</dbReference>
<evidence type="ECO:0000256" key="4">
    <source>
        <dbReference type="ARBA" id="ARBA00023284"/>
    </source>
</evidence>
<keyword evidence="4" id="KW-0676">Redox-active center</keyword>
<dbReference type="PROSITE" id="PS00194">
    <property type="entry name" value="THIOREDOXIN_1"/>
    <property type="match status" value="1"/>
</dbReference>
<dbReference type="InterPro" id="IPR050553">
    <property type="entry name" value="Thioredoxin_ResA/DsbE_sf"/>
</dbReference>
<dbReference type="InterPro" id="IPR017937">
    <property type="entry name" value="Thioredoxin_CS"/>
</dbReference>
<dbReference type="InterPro" id="IPR036249">
    <property type="entry name" value="Thioredoxin-like_sf"/>
</dbReference>